<dbReference type="AlphaFoldDB" id="A0AA49G9A4"/>
<keyword evidence="3 7" id="KW-0689">Ribosomal protein</keyword>
<comment type="similarity">
    <text evidence="2">Belongs to the bacterial ribosomal protein bL32 family.</text>
</comment>
<dbReference type="PANTHER" id="PTHR36083:SF1">
    <property type="entry name" value="LARGE RIBOSOMAL SUBUNIT PROTEIN BL32C"/>
    <property type="match status" value="1"/>
</dbReference>
<dbReference type="GO" id="GO:0003735">
    <property type="term" value="F:structural constituent of ribosome"/>
    <property type="evidence" value="ECO:0007669"/>
    <property type="project" value="InterPro"/>
</dbReference>
<reference evidence="7" key="1">
    <citation type="journal article" date="2023" name="Ann. Bot.">
        <title>A comprehensive genus-level phylogeny and biogeographical history of the Lythraceae based on whole plastome sequences.</title>
        <authorList>
            <person name="Inglis P.W."/>
            <person name="Cavalcanti T.B."/>
            <person name="Facco M.G."/>
            <person name="Bakker F.T."/>
            <person name="Graham S.A."/>
        </authorList>
    </citation>
    <scope>NUCLEOTIDE SEQUENCE</scope>
</reference>
<evidence type="ECO:0000313" key="7">
    <source>
        <dbReference type="EMBL" id="WKK47032.1"/>
    </source>
</evidence>
<accession>A0AA49G9A4</accession>
<organism evidence="7">
    <name type="scientific">Gyrosphragma latipetala</name>
    <dbReference type="NCBI Taxonomy" id="2859219"/>
    <lineage>
        <taxon>Eukaryota</taxon>
        <taxon>Viridiplantae</taxon>
        <taxon>Streptophyta</taxon>
        <taxon>Embryophyta</taxon>
        <taxon>Tracheophyta</taxon>
        <taxon>Spermatophyta</taxon>
        <taxon>Magnoliopsida</taxon>
        <taxon>eudicotyledons</taxon>
        <taxon>Gunneridae</taxon>
        <taxon>Pentapetalae</taxon>
        <taxon>rosids</taxon>
        <taxon>malvids</taxon>
        <taxon>Myrtales</taxon>
        <taxon>Lythraceae</taxon>
        <taxon>Gyrosphragma</taxon>
    </lineage>
</organism>
<geneLocation type="plastid" evidence="7"/>
<dbReference type="RefSeq" id="YP_010927993.1">
    <property type="nucleotide sequence ID" value="NC_082006.1"/>
</dbReference>
<dbReference type="PANTHER" id="PTHR36083">
    <property type="entry name" value="50S RIBOSOMAL PROTEIN L32, CHLOROPLASTIC"/>
    <property type="match status" value="1"/>
</dbReference>
<dbReference type="InterPro" id="IPR002677">
    <property type="entry name" value="Ribosomal_bL32"/>
</dbReference>
<evidence type="ECO:0000256" key="2">
    <source>
        <dbReference type="ARBA" id="ARBA00008560"/>
    </source>
</evidence>
<protein>
    <recommendedName>
        <fullName evidence="5">Large ribosomal subunit protein bL32c</fullName>
    </recommendedName>
    <alternativeName>
        <fullName evidence="6">50S ribosomal protein L32, chloroplastic</fullName>
    </alternativeName>
</protein>
<sequence length="51" mass="5901">MAVPKKRTSISKKRIRKNIWKKKAYWAALKAFSLGKSLSTGNSKSFFVRQK</sequence>
<dbReference type="GO" id="GO:0009507">
    <property type="term" value="C:chloroplast"/>
    <property type="evidence" value="ECO:0007669"/>
    <property type="project" value="UniProtKB-SubCell"/>
</dbReference>
<comment type="subcellular location">
    <subcellularLocation>
        <location evidence="1">Plastid</location>
        <location evidence="1">Chloroplast</location>
    </subcellularLocation>
</comment>
<evidence type="ECO:0000256" key="6">
    <source>
        <dbReference type="ARBA" id="ARBA00035431"/>
    </source>
</evidence>
<keyword evidence="7" id="KW-0934">Plastid</keyword>
<dbReference type="EMBL" id="OP459446">
    <property type="protein sequence ID" value="WKK47032.1"/>
    <property type="molecule type" value="Genomic_DNA"/>
</dbReference>
<dbReference type="GO" id="GO:0006412">
    <property type="term" value="P:translation"/>
    <property type="evidence" value="ECO:0007669"/>
    <property type="project" value="InterPro"/>
</dbReference>
<gene>
    <name evidence="7" type="primary">rpl32</name>
</gene>
<dbReference type="SUPFAM" id="SSF57829">
    <property type="entry name" value="Zn-binding ribosomal proteins"/>
    <property type="match status" value="1"/>
</dbReference>
<name>A0AA49G9A4_9MYRT</name>
<dbReference type="GO" id="GO:0015934">
    <property type="term" value="C:large ribosomal subunit"/>
    <property type="evidence" value="ECO:0007669"/>
    <property type="project" value="InterPro"/>
</dbReference>
<evidence type="ECO:0000256" key="3">
    <source>
        <dbReference type="ARBA" id="ARBA00022980"/>
    </source>
</evidence>
<dbReference type="InterPro" id="IPR044958">
    <property type="entry name" value="Ribosomal_bL32_plant/cyanobact"/>
</dbReference>
<proteinExistence type="inferred from homology"/>
<dbReference type="GeneID" id="84341648"/>
<evidence type="ECO:0000256" key="1">
    <source>
        <dbReference type="ARBA" id="ARBA00004229"/>
    </source>
</evidence>
<dbReference type="Pfam" id="PF01783">
    <property type="entry name" value="Ribosomal_L32p"/>
    <property type="match status" value="1"/>
</dbReference>
<dbReference type="InterPro" id="IPR011332">
    <property type="entry name" value="Ribosomal_zn-bd"/>
</dbReference>
<evidence type="ECO:0000256" key="4">
    <source>
        <dbReference type="ARBA" id="ARBA00023274"/>
    </source>
</evidence>
<evidence type="ECO:0000256" key="5">
    <source>
        <dbReference type="ARBA" id="ARBA00035280"/>
    </source>
</evidence>
<keyword evidence="4" id="KW-0687">Ribonucleoprotein</keyword>
<dbReference type="HAMAP" id="MF_00340">
    <property type="entry name" value="Ribosomal_bL32"/>
    <property type="match status" value="1"/>
</dbReference>
<reference evidence="7" key="2">
    <citation type="submission" date="2024-06" db="EMBL/GenBank/DDBJ databases">
        <authorList>
            <person name="Inglis P.W."/>
        </authorList>
    </citation>
    <scope>NUCLEOTIDE SEQUENCE</scope>
</reference>